<comment type="caution">
    <text evidence="9">The sequence shown here is derived from an EMBL/GenBank/DDBJ whole genome shotgun (WGS) entry which is preliminary data.</text>
</comment>
<dbReference type="EMBL" id="AFBB01000013">
    <property type="protein sequence ID" value="EGF14003.1"/>
    <property type="molecule type" value="Genomic_DNA"/>
</dbReference>
<evidence type="ECO:0000256" key="6">
    <source>
        <dbReference type="ARBA" id="ARBA00023015"/>
    </source>
</evidence>
<dbReference type="InterPro" id="IPR036482">
    <property type="entry name" value="Regulatory_HutP_sf"/>
</dbReference>
<organism evidence="9 10">
    <name type="scientific">Dialister micraerophilus DSM 19965</name>
    <dbReference type="NCBI Taxonomy" id="888062"/>
    <lineage>
        <taxon>Bacteria</taxon>
        <taxon>Bacillati</taxon>
        <taxon>Bacillota</taxon>
        <taxon>Negativicutes</taxon>
        <taxon>Veillonellales</taxon>
        <taxon>Veillonellaceae</taxon>
        <taxon>Dialister</taxon>
    </lineage>
</organism>
<dbReference type="STRING" id="888062.HMPREF9083_0745"/>
<dbReference type="CDD" id="cd11640">
    <property type="entry name" value="HutP"/>
    <property type="match status" value="1"/>
</dbReference>
<gene>
    <name evidence="9" type="ORF">HMPREF9083_0745</name>
</gene>
<comment type="similarity">
    <text evidence="2">Belongs to the HutP family.</text>
</comment>
<keyword evidence="7" id="KW-0010">Activator</keyword>
<reference evidence="9 10" key="1">
    <citation type="submission" date="2011-02" db="EMBL/GenBank/DDBJ databases">
        <authorList>
            <person name="Muzny D."/>
            <person name="Qin X."/>
            <person name="Deng J."/>
            <person name="Jiang H."/>
            <person name="Liu Y."/>
            <person name="Qu J."/>
            <person name="Song X.-Z."/>
            <person name="Zhang L."/>
            <person name="Thornton R."/>
            <person name="Coyle M."/>
            <person name="Francisco L."/>
            <person name="Jackson L."/>
            <person name="Javaid M."/>
            <person name="Korchina V."/>
            <person name="Kovar C."/>
            <person name="Mata R."/>
            <person name="Mathew T."/>
            <person name="Ngo R."/>
            <person name="Nguyen L."/>
            <person name="Nguyen N."/>
            <person name="Okwuonu G."/>
            <person name="Ongeri F."/>
            <person name="Pham C."/>
            <person name="Simmons D."/>
            <person name="Wilczek-Boney K."/>
            <person name="Hale W."/>
            <person name="Jakkamsetti A."/>
            <person name="Pham P."/>
            <person name="Ruth R."/>
            <person name="San Lucas F."/>
            <person name="Warren J."/>
            <person name="Zhang J."/>
            <person name="Zhao Z."/>
            <person name="Zhou C."/>
            <person name="Zhu D."/>
            <person name="Lee S."/>
            <person name="Bess C."/>
            <person name="Blankenburg K."/>
            <person name="Forbes L."/>
            <person name="Fu Q."/>
            <person name="Gubbala S."/>
            <person name="Hirani K."/>
            <person name="Jayaseelan J.C."/>
            <person name="Lara F."/>
            <person name="Munidasa M."/>
            <person name="Palculict T."/>
            <person name="Patil S."/>
            <person name="Pu L.-L."/>
            <person name="Saada N."/>
            <person name="Tang L."/>
            <person name="Weissenberger G."/>
            <person name="Zhu Y."/>
            <person name="Hemphill L."/>
            <person name="Shang Y."/>
            <person name="Youmans B."/>
            <person name="Ayvaz T."/>
            <person name="Ross M."/>
            <person name="Santibanez J."/>
            <person name="Aqrawi P."/>
            <person name="Gross S."/>
            <person name="Joshi V."/>
            <person name="Fowler G."/>
            <person name="Nazareth L."/>
            <person name="Reid J."/>
            <person name="Worley K."/>
            <person name="Petrosino J."/>
            <person name="Highlander S."/>
            <person name="Gibbs R."/>
        </authorList>
    </citation>
    <scope>NUCLEOTIDE SEQUENCE [LARGE SCALE GENOMIC DNA]</scope>
    <source>
        <strain evidence="9 10">DSM 19965</strain>
    </source>
</reference>
<dbReference type="GO" id="GO:0003723">
    <property type="term" value="F:RNA binding"/>
    <property type="evidence" value="ECO:0007669"/>
    <property type="project" value="UniProtKB-KW"/>
</dbReference>
<evidence type="ECO:0000256" key="5">
    <source>
        <dbReference type="ARBA" id="ARBA00022884"/>
    </source>
</evidence>
<name>F2BX27_9FIRM</name>
<comment type="function">
    <text evidence="1">Antiterminator that binds to cis-acting regulatory sequences on the mRNA in the presence of histidine, thereby suppressing transcription termination and activating the hut operon for histidine utilization.</text>
</comment>
<evidence type="ECO:0000256" key="3">
    <source>
        <dbReference type="ARBA" id="ARBA00011643"/>
    </source>
</evidence>
<evidence type="ECO:0000256" key="4">
    <source>
        <dbReference type="ARBA" id="ARBA00019377"/>
    </source>
</evidence>
<dbReference type="AlphaFoldDB" id="F2BX27"/>
<dbReference type="RefSeq" id="WP_007556052.1">
    <property type="nucleotide sequence ID" value="NZ_GL878519.1"/>
</dbReference>
<keyword evidence="5" id="KW-0694">RNA-binding</keyword>
<dbReference type="Pfam" id="PF09021">
    <property type="entry name" value="HutP"/>
    <property type="match status" value="1"/>
</dbReference>
<keyword evidence="8" id="KW-0804">Transcription</keyword>
<dbReference type="Gene3D" id="3.40.1510.10">
    <property type="entry name" value="Hut operon regulatory protein HutP"/>
    <property type="match status" value="1"/>
</dbReference>
<dbReference type="HOGENOM" id="CLU_1793165_0_0_9"/>
<accession>F2BX27</accession>
<dbReference type="Proteomes" id="UP000003503">
    <property type="component" value="Unassembled WGS sequence"/>
</dbReference>
<evidence type="ECO:0000256" key="1">
    <source>
        <dbReference type="ARBA" id="ARBA00002945"/>
    </source>
</evidence>
<proteinExistence type="inferred from homology"/>
<comment type="subunit">
    <text evidence="3">Homohexamer.</text>
</comment>
<evidence type="ECO:0000256" key="2">
    <source>
        <dbReference type="ARBA" id="ARBA00009992"/>
    </source>
</evidence>
<evidence type="ECO:0000313" key="10">
    <source>
        <dbReference type="Proteomes" id="UP000003503"/>
    </source>
</evidence>
<keyword evidence="6" id="KW-0805">Transcription regulation</keyword>
<dbReference type="eggNOG" id="ENOG502ZZGD">
    <property type="taxonomic scope" value="Bacteria"/>
</dbReference>
<dbReference type="InterPro" id="IPR015111">
    <property type="entry name" value="Regulatory_HutP"/>
</dbReference>
<sequence length="149" mass="16588">MVKKEYNFRSIDVARFATNLVSTGSREKEMEYRKYLETFEVQSVAVDFGGKFEKVVPKIIENGAVAAQRCGLIEDQHVQIGDIVGAIHQVLIKLGSIAVGLNVGGKLAIARYKEHLCVAIFAEIGLIHLNEVFINIAHRSVPYCEKEKV</sequence>
<evidence type="ECO:0000256" key="8">
    <source>
        <dbReference type="ARBA" id="ARBA00023163"/>
    </source>
</evidence>
<keyword evidence="10" id="KW-1185">Reference proteome</keyword>
<evidence type="ECO:0000313" key="9">
    <source>
        <dbReference type="EMBL" id="EGF14003.1"/>
    </source>
</evidence>
<protein>
    <recommendedName>
        <fullName evidence="4">Hut operon positive regulatory protein</fullName>
    </recommendedName>
</protein>
<evidence type="ECO:0000256" key="7">
    <source>
        <dbReference type="ARBA" id="ARBA00023159"/>
    </source>
</evidence>